<evidence type="ECO:0000313" key="2">
    <source>
        <dbReference type="EMBL" id="GAA3843583.1"/>
    </source>
</evidence>
<reference evidence="3" key="1">
    <citation type="journal article" date="2019" name="Int. J. Syst. Evol. Microbiol.">
        <title>The Global Catalogue of Microorganisms (GCM) 10K type strain sequencing project: providing services to taxonomists for standard genome sequencing and annotation.</title>
        <authorList>
            <consortium name="The Broad Institute Genomics Platform"/>
            <consortium name="The Broad Institute Genome Sequencing Center for Infectious Disease"/>
            <person name="Wu L."/>
            <person name="Ma J."/>
        </authorList>
    </citation>
    <scope>NUCLEOTIDE SEQUENCE [LARGE SCALE GENOMIC DNA]</scope>
    <source>
        <strain evidence="3">JCM 17017</strain>
    </source>
</reference>
<sequence length="180" mass="19980">MAAGHGRCDHPAVSLLRWQFDLTWSLADLHLSALTPADFRWEPGPLTWHVREAGDGWTIDWADTEPDPVPVPTIAWIAWHVGWWWSVTLDHAHGRRPRERESVGWPGDENAVAWLRELAADWGGVLDRLSDPDAPAAFPWPAEAGLTVAHQAAWVNAELMKNAAEIGQLRLLRAAQATSG</sequence>
<dbReference type="InterPro" id="IPR024775">
    <property type="entry name" value="DinB-like"/>
</dbReference>
<proteinExistence type="predicted"/>
<organism evidence="2 3">
    <name type="scientific">Amycolatopsis tucumanensis</name>
    <dbReference type="NCBI Taxonomy" id="401106"/>
    <lineage>
        <taxon>Bacteria</taxon>
        <taxon>Bacillati</taxon>
        <taxon>Actinomycetota</taxon>
        <taxon>Actinomycetes</taxon>
        <taxon>Pseudonocardiales</taxon>
        <taxon>Pseudonocardiaceae</taxon>
        <taxon>Amycolatopsis</taxon>
    </lineage>
</organism>
<dbReference type="Proteomes" id="UP001501624">
    <property type="component" value="Unassembled WGS sequence"/>
</dbReference>
<accession>A0ABP7JFA7</accession>
<evidence type="ECO:0000313" key="3">
    <source>
        <dbReference type="Proteomes" id="UP001501624"/>
    </source>
</evidence>
<evidence type="ECO:0000259" key="1">
    <source>
        <dbReference type="Pfam" id="PF12867"/>
    </source>
</evidence>
<comment type="caution">
    <text evidence="2">The sequence shown here is derived from an EMBL/GenBank/DDBJ whole genome shotgun (WGS) entry which is preliminary data.</text>
</comment>
<dbReference type="Pfam" id="PF12867">
    <property type="entry name" value="DinB_2"/>
    <property type="match status" value="1"/>
</dbReference>
<protein>
    <submittedName>
        <fullName evidence="2">DinB family protein</fullName>
    </submittedName>
</protein>
<feature type="domain" description="DinB-like" evidence="1">
    <location>
        <begin position="19"/>
        <end position="166"/>
    </location>
</feature>
<keyword evidence="3" id="KW-1185">Reference proteome</keyword>
<gene>
    <name evidence="2" type="ORF">GCM10022380_72320</name>
</gene>
<dbReference type="EMBL" id="BAABCM010000014">
    <property type="protein sequence ID" value="GAA3843583.1"/>
    <property type="molecule type" value="Genomic_DNA"/>
</dbReference>
<name>A0ABP7JFA7_9PSEU</name>